<dbReference type="GO" id="GO:0030690">
    <property type="term" value="C:Noc1p-Noc2p complex"/>
    <property type="evidence" value="ECO:0007669"/>
    <property type="project" value="TreeGrafter"/>
</dbReference>
<protein>
    <submittedName>
        <fullName evidence="5">Nucleolar complex protein 2</fullName>
    </submittedName>
</protein>
<feature type="compositionally biased region" description="Basic and acidic residues" evidence="4">
    <location>
        <begin position="30"/>
        <end position="46"/>
    </location>
</feature>
<evidence type="ECO:0000256" key="2">
    <source>
        <dbReference type="ARBA" id="ARBA00005907"/>
    </source>
</evidence>
<feature type="region of interest" description="Disordered" evidence="4">
    <location>
        <begin position="598"/>
        <end position="655"/>
    </location>
</feature>
<evidence type="ECO:0000313" key="6">
    <source>
        <dbReference type="Proteomes" id="UP000501690"/>
    </source>
</evidence>
<dbReference type="Proteomes" id="UP000501690">
    <property type="component" value="Linkage Group LG3"/>
</dbReference>
<proteinExistence type="inferred from homology"/>
<keyword evidence="6" id="KW-1185">Reference proteome</keyword>
<comment type="subcellular location">
    <subcellularLocation>
        <location evidence="1">Nucleus</location>
    </subcellularLocation>
</comment>
<comment type="similarity">
    <text evidence="2">Belongs to the NOC2 family.</text>
</comment>
<feature type="compositionally biased region" description="Basic and acidic residues" evidence="4">
    <location>
        <begin position="633"/>
        <end position="643"/>
    </location>
</feature>
<feature type="region of interest" description="Disordered" evidence="4">
    <location>
        <begin position="1030"/>
        <end position="1087"/>
    </location>
</feature>
<dbReference type="PANTHER" id="PTHR12687:SF4">
    <property type="entry name" value="NUCLEOLAR COMPLEX PROTEIN 2 HOMOLOG"/>
    <property type="match status" value="1"/>
</dbReference>
<dbReference type="EMBL" id="CP039347">
    <property type="protein sequence ID" value="QCD85654.1"/>
    <property type="molecule type" value="Genomic_DNA"/>
</dbReference>
<feature type="region of interest" description="Disordered" evidence="4">
    <location>
        <begin position="1"/>
        <end position="46"/>
    </location>
</feature>
<dbReference type="InterPro" id="IPR005343">
    <property type="entry name" value="Noc2"/>
</dbReference>
<sequence>MGTKNDAETNLDVENSVRRRSRNKSMPESGAREHKEQLQKLSEKDPEFYEFLKENDEELLQFSDDDLDDDVETDIEDEDLKLDEEASEDEIQEKEQKSSKEVITTSMVDLWCKSIHENGSLSALRSLLRAFRTACHYGDDGGNESMTKLSVISSAVFNKIMLTVLNEMDGILRKLFKLPASGGKKENITELMATKHWNSYGHLVKSYLGNALHVLNQMTDTEMISFTLRRLKYSLLFLAAVPSLLRKYIKVVLHFWGTGGGALPVVSFLFMRDLCIRIGSGCIDECFKGIYKAYVLNCHFVNAVKLKHIRFLGNCVIELLGVDLATAYQHAFVYIRQLAMILRDALNAKTKESFRKVYEWKFINCLELWTGAICAYSSESDFKQLAYPLTQIISGVARLVPTARYFPLRLRCVRMLNQIAASTHSFVPVSMLLLDMLEMKELNRPPTGGVGRAVDLRSILKVNKLTLKTRAFQEACVISVVEELAEHLAQWSYSVAFMELSFIPLVRLRSFCKLTKVERFRKEMRQLIRQIEASANHVNEKRMSISFLPNDPAAASFLEDEKKLASSALSKYVLTLRQRAEQKNNSLMESSVLVGEESSKFGNEISESDEEDARKNEEGAAVFSSSWLPGNESKTKQQPEETKRKRKKQQKEKAIDDDVVEDLVLSSDEDMPSSHTPSAGKNVVLHFWGTGGGALPVVSFLFMRDLCIRIGSGCIDECFKGIYKAYVLNCHFVNAVKLKHIRFLGNCVIELLGVDLATAYQHAFVYIRQLAMILRDALNAKTKESFRKVYEWKFINCLELWTGAICAYSSESDFKQLAYPLTQIISGVARLVPTARYFPLRLRCVRMLNQIAASTHSFVPVSMLLLDMLEMKELNRPPTGGVGRAVDLRSILKVNKLTLKTRAFQEACVISVVEELAEHLAQWSYSVAFMELSFIPLVRLRSFCKLTKVERFRKEMRQLIRQIEASANHVNEKRMSISFLPNDPAAASFLEDEKKLASSALSKYVLTLRQRAEQKNNSLMESSVLVGEESSKFGNEISESDEEDARKNEEGAAVFSSSWLPGNESKTKQQPEETKRKRKKQQKEKAIDDDVVEDLVLSSDEDMPSSHTPSAGKNVVLHFWGTGGGALPVVSFLFMRDLCIRIGSGCIDECFKGIYKAYVLNCHFVNAVKLKHIRFLGNCVIELLGVDLATAYQHAFVYIRQLAMILRDALNAKTKESFRKVYEWKFINCLELWTGAICAYSSESDFKQLAYPLTQIISGVARLVPTARYFPLRLRCVRMLNQIAASTHSFVPVSMLLLDMLEMKELNRPPTGGVGRAVDLRSILKVNKLTLKTRAFQEACVISVVEELAEHLAQWSYSVAFMELSFIPLVRLRSFCKLTKVERFRKEMRQLIRQQHSASISNYASFYIQIEASANHVNEKRMSISFLPNDPAAASFLEVEQLIFISVESGQHLVYCCYN</sequence>
<accession>A0A4D6LB87</accession>
<dbReference type="GO" id="GO:0005730">
    <property type="term" value="C:nucleolus"/>
    <property type="evidence" value="ECO:0007669"/>
    <property type="project" value="TreeGrafter"/>
</dbReference>
<reference evidence="5 6" key="1">
    <citation type="submission" date="2019-04" db="EMBL/GenBank/DDBJ databases">
        <title>An improved genome assembly and genetic linkage map for asparagus bean, Vigna unguiculata ssp. sesquipedialis.</title>
        <authorList>
            <person name="Xia Q."/>
            <person name="Zhang R."/>
            <person name="Dong Y."/>
        </authorList>
    </citation>
    <scope>NUCLEOTIDE SEQUENCE [LARGE SCALE GENOMIC DNA]</scope>
    <source>
        <tissue evidence="5">Leaf</tissue>
    </source>
</reference>
<organism evidence="5 6">
    <name type="scientific">Vigna unguiculata</name>
    <name type="common">Cowpea</name>
    <dbReference type="NCBI Taxonomy" id="3917"/>
    <lineage>
        <taxon>Eukaryota</taxon>
        <taxon>Viridiplantae</taxon>
        <taxon>Streptophyta</taxon>
        <taxon>Embryophyta</taxon>
        <taxon>Tracheophyta</taxon>
        <taxon>Spermatophyta</taxon>
        <taxon>Magnoliopsida</taxon>
        <taxon>eudicotyledons</taxon>
        <taxon>Gunneridae</taxon>
        <taxon>Pentapetalae</taxon>
        <taxon>rosids</taxon>
        <taxon>fabids</taxon>
        <taxon>Fabales</taxon>
        <taxon>Fabaceae</taxon>
        <taxon>Papilionoideae</taxon>
        <taxon>50 kb inversion clade</taxon>
        <taxon>NPAAA clade</taxon>
        <taxon>indigoferoid/millettioid clade</taxon>
        <taxon>Phaseoleae</taxon>
        <taxon>Vigna</taxon>
    </lineage>
</organism>
<keyword evidence="3" id="KW-0539">Nucleus</keyword>
<name>A0A4D6LB87_VIGUN</name>
<dbReference type="Pfam" id="PF03715">
    <property type="entry name" value="Noc2"/>
    <property type="match status" value="3"/>
</dbReference>
<gene>
    <name evidence="5" type="ORF">DEO72_LG3g174</name>
</gene>
<evidence type="ECO:0000256" key="4">
    <source>
        <dbReference type="SAM" id="MobiDB-lite"/>
    </source>
</evidence>
<feature type="compositionally biased region" description="Basic and acidic residues" evidence="4">
    <location>
        <begin position="1065"/>
        <end position="1075"/>
    </location>
</feature>
<dbReference type="PANTHER" id="PTHR12687">
    <property type="entry name" value="NUCLEOLAR COMPLEX 2 AND RAD4-RELATED"/>
    <property type="match status" value="1"/>
</dbReference>
<dbReference type="GO" id="GO:0042273">
    <property type="term" value="P:ribosomal large subunit biogenesis"/>
    <property type="evidence" value="ECO:0007669"/>
    <property type="project" value="TreeGrafter"/>
</dbReference>
<dbReference type="GO" id="GO:0030691">
    <property type="term" value="C:Noc2p-Noc3p complex"/>
    <property type="evidence" value="ECO:0007669"/>
    <property type="project" value="TreeGrafter"/>
</dbReference>
<evidence type="ECO:0000313" key="5">
    <source>
        <dbReference type="EMBL" id="QCD85654.1"/>
    </source>
</evidence>
<evidence type="ECO:0000256" key="3">
    <source>
        <dbReference type="ARBA" id="ARBA00023242"/>
    </source>
</evidence>
<dbReference type="GO" id="GO:0005654">
    <property type="term" value="C:nucleoplasm"/>
    <property type="evidence" value="ECO:0007669"/>
    <property type="project" value="TreeGrafter"/>
</dbReference>
<evidence type="ECO:0000256" key="1">
    <source>
        <dbReference type="ARBA" id="ARBA00004123"/>
    </source>
</evidence>